<evidence type="ECO:0000313" key="2">
    <source>
        <dbReference type="Proteomes" id="UP000214646"/>
    </source>
</evidence>
<organism evidence="1 2">
    <name type="scientific">Fimbriiglobus ruber</name>
    <dbReference type="NCBI Taxonomy" id="1908690"/>
    <lineage>
        <taxon>Bacteria</taxon>
        <taxon>Pseudomonadati</taxon>
        <taxon>Planctomycetota</taxon>
        <taxon>Planctomycetia</taxon>
        <taxon>Gemmatales</taxon>
        <taxon>Gemmataceae</taxon>
        <taxon>Fimbriiglobus</taxon>
    </lineage>
</organism>
<name>A0A225D0R8_9BACT</name>
<gene>
    <name evidence="1" type="ORF">FRUB_10033</name>
</gene>
<dbReference type="EMBL" id="NIDE01000019">
    <property type="protein sequence ID" value="OWK35191.1"/>
    <property type="molecule type" value="Genomic_DNA"/>
</dbReference>
<sequence>MWTGETPVIWLQEAEDIVRQHEAQQSGSLTEDEKREAFEIIRRNTALGSTMLAEETLFTLLEHFDLRRRG</sequence>
<accession>A0A225D0R8</accession>
<dbReference type="Proteomes" id="UP000214646">
    <property type="component" value="Unassembled WGS sequence"/>
</dbReference>
<dbReference type="AlphaFoldDB" id="A0A225D0R8"/>
<comment type="caution">
    <text evidence="1">The sequence shown here is derived from an EMBL/GenBank/DDBJ whole genome shotgun (WGS) entry which is preliminary data.</text>
</comment>
<keyword evidence="2" id="KW-1185">Reference proteome</keyword>
<evidence type="ECO:0000313" key="1">
    <source>
        <dbReference type="EMBL" id="OWK35191.1"/>
    </source>
</evidence>
<proteinExistence type="predicted"/>
<protein>
    <recommendedName>
        <fullName evidence="3">DNA polymerase III delta prime subunit</fullName>
    </recommendedName>
</protein>
<evidence type="ECO:0008006" key="3">
    <source>
        <dbReference type="Google" id="ProtNLM"/>
    </source>
</evidence>
<reference evidence="2" key="1">
    <citation type="submission" date="2017-06" db="EMBL/GenBank/DDBJ databases">
        <title>Genome analysis of Fimbriiglobus ruber SP5, the first member of the order Planctomycetales with confirmed chitinolytic capability.</title>
        <authorList>
            <person name="Ravin N.V."/>
            <person name="Rakitin A.L."/>
            <person name="Ivanova A.A."/>
            <person name="Beletsky A.V."/>
            <person name="Kulichevskaya I.S."/>
            <person name="Mardanov A.V."/>
            <person name="Dedysh S.N."/>
        </authorList>
    </citation>
    <scope>NUCLEOTIDE SEQUENCE [LARGE SCALE GENOMIC DNA]</scope>
    <source>
        <strain evidence="2">SP5</strain>
    </source>
</reference>